<proteinExistence type="predicted"/>
<evidence type="ECO:0000313" key="2">
    <source>
        <dbReference type="EMBL" id="OGL42234.1"/>
    </source>
</evidence>
<dbReference type="InterPro" id="IPR052548">
    <property type="entry name" value="Type_VII_TA_antitoxin"/>
</dbReference>
<protein>
    <recommendedName>
        <fullName evidence="1">Polymerase nucleotidyl transferase domain-containing protein</fullName>
    </recommendedName>
</protein>
<dbReference type="Proteomes" id="UP000179266">
    <property type="component" value="Unassembled WGS sequence"/>
</dbReference>
<organism evidence="2 3">
    <name type="scientific">Candidatus Schekmanbacteria bacterium RBG_13_48_7</name>
    <dbReference type="NCBI Taxonomy" id="1817878"/>
    <lineage>
        <taxon>Bacteria</taxon>
        <taxon>Candidatus Schekmaniibacteriota</taxon>
    </lineage>
</organism>
<dbReference type="CDD" id="cd05403">
    <property type="entry name" value="NT_KNTase_like"/>
    <property type="match status" value="1"/>
</dbReference>
<dbReference type="SUPFAM" id="SSF81301">
    <property type="entry name" value="Nucleotidyltransferase"/>
    <property type="match status" value="1"/>
</dbReference>
<gene>
    <name evidence="2" type="ORF">A2161_06690</name>
</gene>
<dbReference type="Gene3D" id="3.30.460.10">
    <property type="entry name" value="Beta Polymerase, domain 2"/>
    <property type="match status" value="1"/>
</dbReference>
<accession>A0A1F7RMP6</accession>
<reference evidence="2 3" key="1">
    <citation type="journal article" date="2016" name="Nat. Commun.">
        <title>Thousands of microbial genomes shed light on interconnected biogeochemical processes in an aquifer system.</title>
        <authorList>
            <person name="Anantharaman K."/>
            <person name="Brown C.T."/>
            <person name="Hug L.A."/>
            <person name="Sharon I."/>
            <person name="Castelle C.J."/>
            <person name="Probst A.J."/>
            <person name="Thomas B.C."/>
            <person name="Singh A."/>
            <person name="Wilkins M.J."/>
            <person name="Karaoz U."/>
            <person name="Brodie E.L."/>
            <person name="Williams K.H."/>
            <person name="Hubbard S.S."/>
            <person name="Banfield J.F."/>
        </authorList>
    </citation>
    <scope>NUCLEOTIDE SEQUENCE [LARGE SCALE GENOMIC DNA]</scope>
</reference>
<comment type="caution">
    <text evidence="2">The sequence shown here is derived from an EMBL/GenBank/DDBJ whole genome shotgun (WGS) entry which is preliminary data.</text>
</comment>
<dbReference type="EMBL" id="MGDD01000331">
    <property type="protein sequence ID" value="OGL42234.1"/>
    <property type="molecule type" value="Genomic_DNA"/>
</dbReference>
<evidence type="ECO:0000313" key="3">
    <source>
        <dbReference type="Proteomes" id="UP000179266"/>
    </source>
</evidence>
<dbReference type="InterPro" id="IPR002934">
    <property type="entry name" value="Polymerase_NTP_transf_dom"/>
</dbReference>
<dbReference type="PANTHER" id="PTHR33933:SF1">
    <property type="entry name" value="PROTEIN ADENYLYLTRANSFERASE MNTA-RELATED"/>
    <property type="match status" value="1"/>
</dbReference>
<dbReference type="Pfam" id="PF01909">
    <property type="entry name" value="NTP_transf_2"/>
    <property type="match status" value="1"/>
</dbReference>
<dbReference type="PANTHER" id="PTHR33933">
    <property type="entry name" value="NUCLEOTIDYLTRANSFERASE"/>
    <property type="match status" value="1"/>
</dbReference>
<feature type="domain" description="Polymerase nucleotidyl transferase" evidence="1">
    <location>
        <begin position="20"/>
        <end position="81"/>
    </location>
</feature>
<name>A0A1F7RMP6_9BACT</name>
<sequence>MNMNNLENVNLGIKQQEAIAKLRKKLLNILSITSIILFGSYCRNEEDDESDIDLLIITEQILNRSQRHQITDIVFEINLEYGTNFSTLVVDHDSWETGYFTVLPIKQEILKDGIRL</sequence>
<dbReference type="GO" id="GO:0016779">
    <property type="term" value="F:nucleotidyltransferase activity"/>
    <property type="evidence" value="ECO:0007669"/>
    <property type="project" value="InterPro"/>
</dbReference>
<dbReference type="AlphaFoldDB" id="A0A1F7RMP6"/>
<dbReference type="InterPro" id="IPR043519">
    <property type="entry name" value="NT_sf"/>
</dbReference>
<evidence type="ECO:0000259" key="1">
    <source>
        <dbReference type="Pfam" id="PF01909"/>
    </source>
</evidence>